<organism evidence="2">
    <name type="scientific">Haementeria acuecueyetzin</name>
    <dbReference type="NCBI Taxonomy" id="1130134"/>
    <lineage>
        <taxon>Eukaryota</taxon>
        <taxon>Metazoa</taxon>
        <taxon>Spiralia</taxon>
        <taxon>Lophotrochozoa</taxon>
        <taxon>Annelida</taxon>
        <taxon>Clitellata</taxon>
        <taxon>Hirudinea</taxon>
        <taxon>Rhynchobdellida</taxon>
        <taxon>Glossiphoniidae</taxon>
        <taxon>Haementeria</taxon>
    </lineage>
</organism>
<evidence type="ECO:0000256" key="1">
    <source>
        <dbReference type="SAM" id="Phobius"/>
    </source>
</evidence>
<geneLocation type="mitochondrion" evidence="2"/>
<gene>
    <name evidence="2" type="primary">nad6</name>
</gene>
<name>A0A7D7KN03_9ANNE</name>
<keyword evidence="1" id="KW-1133">Transmembrane helix</keyword>
<proteinExistence type="predicted"/>
<feature type="transmembrane region" description="Helical" evidence="1">
    <location>
        <begin position="120"/>
        <end position="144"/>
    </location>
</feature>
<keyword evidence="1" id="KW-0812">Transmembrane</keyword>
<feature type="transmembrane region" description="Helical" evidence="1">
    <location>
        <begin position="47"/>
        <end position="69"/>
    </location>
</feature>
<evidence type="ECO:0000313" key="2">
    <source>
        <dbReference type="EMBL" id="QMS48898.1"/>
    </source>
</evidence>
<accession>A0A7D7KN03</accession>
<sequence>MTFLMTNLMFTTFLMMMTLKSPVIMAINILMLALLMSWTFSFFINSWYAYLIFLIYIGGMLIMFAYFVALTPNQQLKMKNYINIFLSTFMLISISSYIVPNKLIMHQYNSFQVKELYNTINIPMLYTLIMLLLFIMLMITKMIYTSKGPLRPFM</sequence>
<feature type="transmembrane region" description="Helical" evidence="1">
    <location>
        <begin position="21"/>
        <end position="41"/>
    </location>
</feature>
<protein>
    <submittedName>
        <fullName evidence="2">NADH dehydrogenase subunit 6</fullName>
    </submittedName>
</protein>
<reference evidence="2" key="2">
    <citation type="submission" date="2021-04" db="EMBL/GenBank/DDBJ databases">
        <title>Mitogenome of the blood feeding leech Haementeria acuecueyetzin (Hirudinida: Glossiphoniidae) from Tabasco, Mexico.</title>
        <authorList>
            <person name="Torres-Carrera G."/>
            <person name="Manzano-Marin A."/>
            <person name="Kvist S."/>
        </authorList>
    </citation>
    <scope>NUCLEOTIDE SEQUENCE</scope>
    <source>
        <strain evidence="2">TABTEA</strain>
        <tissue evidence="2">Esophageal bacteriome</tissue>
    </source>
</reference>
<feature type="transmembrane region" description="Helical" evidence="1">
    <location>
        <begin position="81"/>
        <end position="100"/>
    </location>
</feature>
<reference evidence="2" key="1">
    <citation type="submission" date="2020-06" db="EMBL/GenBank/DDBJ databases">
        <authorList>
            <person name="Sosa-Jimenez V.M."/>
            <person name="Oceguera-Figueroa A."/>
        </authorList>
    </citation>
    <scope>NUCLEOTIDE SEQUENCE</scope>
    <source>
        <strain evidence="2">TABTEA</strain>
        <tissue evidence="2">Esophageal bacteriome</tissue>
    </source>
</reference>
<dbReference type="AlphaFoldDB" id="A0A7D7KN03"/>
<keyword evidence="2" id="KW-0496">Mitochondrion</keyword>
<keyword evidence="1" id="KW-0472">Membrane</keyword>
<dbReference type="EMBL" id="MT683771">
    <property type="protein sequence ID" value="QMS48898.1"/>
    <property type="molecule type" value="Genomic_DNA"/>
</dbReference>